<organism evidence="7 8">
    <name type="scientific">Ectocarpus siliculosus</name>
    <name type="common">Brown alga</name>
    <name type="synonym">Conferva siliculosa</name>
    <dbReference type="NCBI Taxonomy" id="2880"/>
    <lineage>
        <taxon>Eukaryota</taxon>
        <taxon>Sar</taxon>
        <taxon>Stramenopiles</taxon>
        <taxon>Ochrophyta</taxon>
        <taxon>PX clade</taxon>
        <taxon>Phaeophyceae</taxon>
        <taxon>Ectocarpales</taxon>
        <taxon>Ectocarpaceae</taxon>
        <taxon>Ectocarpus</taxon>
    </lineage>
</organism>
<feature type="binding site" evidence="4">
    <location>
        <begin position="99"/>
        <end position="103"/>
    </location>
    <ligand>
        <name>substrate</name>
    </ligand>
</feature>
<comment type="function">
    <text evidence="4">Catalytic subunit of the queuine tRNA-ribosyltransferase (TGT) that catalyzes the base-exchange of a guanine (G) residue with queuine (Q) at position 34 (anticodon wobble position) in tRNAs with GU(N) anticodons (tRNA-Asp, -Asn, -His and -Tyr), resulting in the hypermodified nucleoside queuosine (7-(((4,5-cis-dihydroxy-2-cyclopenten-1-yl)amino)methyl)-7-deazaguanosine). Catalysis occurs through a double-displacement mechanism. The nucleophile active site attacks the C1' of nucleotide 34 to detach the guanine base from the RNA, forming a covalent enzyme-RNA intermediate. The proton acceptor active site deprotonates the incoming queuine, allowing a nucleophilic attack on the C1' of the ribose to form the product.</text>
</comment>
<dbReference type="eggNOG" id="KOG3908">
    <property type="taxonomic scope" value="Eukaryota"/>
</dbReference>
<keyword evidence="2 4" id="KW-0808">Transferase</keyword>
<evidence type="ECO:0000259" key="6">
    <source>
        <dbReference type="Pfam" id="PF01702"/>
    </source>
</evidence>
<feature type="binding site" evidence="4">
    <location>
        <position position="403"/>
    </location>
    <ligand>
        <name>Zn(2+)</name>
        <dbReference type="ChEBI" id="CHEBI:29105"/>
    </ligand>
</feature>
<dbReference type="STRING" id="2880.D7FNG2"/>
<evidence type="ECO:0000256" key="4">
    <source>
        <dbReference type="HAMAP-Rule" id="MF_03218"/>
    </source>
</evidence>
<protein>
    <recommendedName>
        <fullName evidence="4">Queuine tRNA-ribosyltransferase catalytic subunit 1</fullName>
        <ecNumber evidence="4">2.4.2.64</ecNumber>
    </recommendedName>
    <alternativeName>
        <fullName evidence="4">Guanine insertion enzyme</fullName>
    </alternativeName>
    <alternativeName>
        <fullName evidence="4">tRNA-guanine transglycosylase</fullName>
    </alternativeName>
</protein>
<feature type="active site" description="Nucleophile" evidence="4">
    <location>
        <position position="296"/>
    </location>
</feature>
<dbReference type="OMA" id="SHRWYIR"/>
<dbReference type="EMBL" id="FN648291">
    <property type="protein sequence ID" value="CBJ25973.1"/>
    <property type="molecule type" value="Genomic_DNA"/>
</dbReference>
<keyword evidence="8" id="KW-1185">Reference proteome</keyword>
<keyword evidence="4" id="KW-0963">Cytoplasm</keyword>
<feature type="compositionally biased region" description="Low complexity" evidence="5">
    <location>
        <begin position="329"/>
        <end position="340"/>
    </location>
</feature>
<feature type="active site" description="Proton acceptor" evidence="4">
    <location>
        <position position="99"/>
    </location>
</feature>
<feature type="compositionally biased region" description="Basic residues" evidence="5">
    <location>
        <begin position="359"/>
        <end position="375"/>
    </location>
</feature>
<feature type="binding site" evidence="4">
    <location>
        <position position="220"/>
    </location>
    <ligand>
        <name>substrate</name>
    </ligand>
</feature>
<dbReference type="Pfam" id="PF01702">
    <property type="entry name" value="TGT"/>
    <property type="match status" value="1"/>
</dbReference>
<proteinExistence type="inferred from homology"/>
<dbReference type="PANTHER" id="PTHR46499:SF1">
    <property type="entry name" value="QUEUINE TRNA-RIBOSYLTRANSFERASE"/>
    <property type="match status" value="1"/>
</dbReference>
<keyword evidence="4" id="KW-0862">Zinc</keyword>
<comment type="catalytic activity">
    <reaction evidence="4">
        <text>guanosine(34) in tRNA + queuine = queuosine(34) in tRNA + guanine</text>
        <dbReference type="Rhea" id="RHEA:16633"/>
        <dbReference type="Rhea" id="RHEA-COMP:10341"/>
        <dbReference type="Rhea" id="RHEA-COMP:18571"/>
        <dbReference type="ChEBI" id="CHEBI:16235"/>
        <dbReference type="ChEBI" id="CHEBI:17433"/>
        <dbReference type="ChEBI" id="CHEBI:74269"/>
        <dbReference type="ChEBI" id="CHEBI:194431"/>
        <dbReference type="EC" id="2.4.2.64"/>
    </reaction>
</comment>
<feature type="binding site" evidence="4">
    <location>
        <position position="175"/>
    </location>
    <ligand>
        <name>substrate</name>
    </ligand>
</feature>
<keyword evidence="4" id="KW-0479">Metal-binding</keyword>
<accession>D7FNG2</accession>
<evidence type="ECO:0000313" key="7">
    <source>
        <dbReference type="EMBL" id="CBJ25973.1"/>
    </source>
</evidence>
<dbReference type="SUPFAM" id="SSF51713">
    <property type="entry name" value="tRNA-guanine transglycosylase"/>
    <property type="match status" value="1"/>
</dbReference>
<evidence type="ECO:0000256" key="3">
    <source>
        <dbReference type="ARBA" id="ARBA00022694"/>
    </source>
</evidence>
<feature type="binding site" evidence="4">
    <location>
        <position position="247"/>
    </location>
    <ligand>
        <name>substrate</name>
    </ligand>
</feature>
<dbReference type="InterPro" id="IPR050076">
    <property type="entry name" value="ArchSynthase1/Queuine_TRR"/>
</dbReference>
<dbReference type="InterPro" id="IPR036511">
    <property type="entry name" value="TGT-like_sf"/>
</dbReference>
<evidence type="ECO:0000313" key="8">
    <source>
        <dbReference type="Proteomes" id="UP000002630"/>
    </source>
</evidence>
<keyword evidence="1 4" id="KW-0328">Glycosyltransferase</keyword>
<comment type="similarity">
    <text evidence="4">Belongs to the queuine tRNA-ribosyltransferase family.</text>
</comment>
<dbReference type="InterPro" id="IPR004803">
    <property type="entry name" value="TGT"/>
</dbReference>
<dbReference type="FunCoup" id="D7FNG2">
    <property type="interactions" value="4"/>
</dbReference>
<feature type="region of interest" description="Disordered" evidence="5">
    <location>
        <begin position="321"/>
        <end position="375"/>
    </location>
</feature>
<comment type="subcellular location">
    <subcellularLocation>
        <location evidence="4">Cytoplasm</location>
    </subcellularLocation>
</comment>
<dbReference type="PANTHER" id="PTHR46499">
    <property type="entry name" value="QUEUINE TRNA-RIBOSYLTRANSFERASE"/>
    <property type="match status" value="1"/>
</dbReference>
<comment type="cofactor">
    <cofactor evidence="4">
        <name>Zn(2+)</name>
        <dbReference type="ChEBI" id="CHEBI:29105"/>
    </cofactor>
</comment>
<dbReference type="GO" id="GO:0046872">
    <property type="term" value="F:metal ion binding"/>
    <property type="evidence" value="ECO:0007669"/>
    <property type="project" value="UniProtKB-KW"/>
</dbReference>
<comment type="subunit">
    <text evidence="4">Heterodimer of a catalytic subunit and an accessory subunit.</text>
</comment>
<feature type="binding site" evidence="4">
    <location>
        <position position="406"/>
    </location>
    <ligand>
        <name>Zn(2+)</name>
        <dbReference type="ChEBI" id="CHEBI:29105"/>
    </ligand>
</feature>
<feature type="binding site" evidence="4">
    <location>
        <position position="433"/>
    </location>
    <ligand>
        <name>Zn(2+)</name>
        <dbReference type="ChEBI" id="CHEBI:29105"/>
    </ligand>
</feature>
<feature type="region of interest" description="RNA binding" evidence="4">
    <location>
        <begin position="277"/>
        <end position="283"/>
    </location>
</feature>
<dbReference type="EC" id="2.4.2.64" evidence="4"/>
<dbReference type="GO" id="GO:0005737">
    <property type="term" value="C:cytoplasm"/>
    <property type="evidence" value="ECO:0007669"/>
    <property type="project" value="UniProtKB-SubCell"/>
</dbReference>
<dbReference type="Proteomes" id="UP000002630">
    <property type="component" value="Linkage Group LG02"/>
</dbReference>
<feature type="region of interest" description="RNA binding; important for wobble base 34 recognition" evidence="4">
    <location>
        <begin position="301"/>
        <end position="305"/>
    </location>
</feature>
<dbReference type="InterPro" id="IPR002616">
    <property type="entry name" value="tRNA_ribo_trans-like"/>
</dbReference>
<dbReference type="GO" id="GO:0008479">
    <property type="term" value="F:tRNA-guanosine(34) queuine transglycosylase activity"/>
    <property type="evidence" value="ECO:0007669"/>
    <property type="project" value="UniProtKB-UniRule"/>
</dbReference>
<name>D7FNG2_ECTSI</name>
<feature type="domain" description="tRNA-guanine(15) transglycosylase-like" evidence="6">
    <location>
        <begin position="20"/>
        <end position="462"/>
    </location>
</feature>
<dbReference type="HAMAP" id="MF_00168">
    <property type="entry name" value="Q_tRNA_Tgt"/>
    <property type="match status" value="1"/>
</dbReference>
<reference evidence="7 8" key="1">
    <citation type="journal article" date="2010" name="Nature">
        <title>The Ectocarpus genome and the independent evolution of multicellularity in brown algae.</title>
        <authorList>
            <person name="Cock J.M."/>
            <person name="Sterck L."/>
            <person name="Rouze P."/>
            <person name="Scornet D."/>
            <person name="Allen A.E."/>
            <person name="Amoutzias G."/>
            <person name="Anthouard V."/>
            <person name="Artiguenave F."/>
            <person name="Aury J.M."/>
            <person name="Badger J.H."/>
            <person name="Beszteri B."/>
            <person name="Billiau K."/>
            <person name="Bonnet E."/>
            <person name="Bothwell J.H."/>
            <person name="Bowler C."/>
            <person name="Boyen C."/>
            <person name="Brownlee C."/>
            <person name="Carrano C.J."/>
            <person name="Charrier B."/>
            <person name="Cho G.Y."/>
            <person name="Coelho S.M."/>
            <person name="Collen J."/>
            <person name="Corre E."/>
            <person name="Da Silva C."/>
            <person name="Delage L."/>
            <person name="Delaroque N."/>
            <person name="Dittami S.M."/>
            <person name="Doulbeau S."/>
            <person name="Elias M."/>
            <person name="Farnham G."/>
            <person name="Gachon C.M."/>
            <person name="Gschloessl B."/>
            <person name="Heesch S."/>
            <person name="Jabbari K."/>
            <person name="Jubin C."/>
            <person name="Kawai H."/>
            <person name="Kimura K."/>
            <person name="Kloareg B."/>
            <person name="Kupper F.C."/>
            <person name="Lang D."/>
            <person name="Le Bail A."/>
            <person name="Leblanc C."/>
            <person name="Lerouge P."/>
            <person name="Lohr M."/>
            <person name="Lopez P.J."/>
            <person name="Martens C."/>
            <person name="Maumus F."/>
            <person name="Michel G."/>
            <person name="Miranda-Saavedra D."/>
            <person name="Morales J."/>
            <person name="Moreau H."/>
            <person name="Motomura T."/>
            <person name="Nagasato C."/>
            <person name="Napoli C.A."/>
            <person name="Nelson D.R."/>
            <person name="Nyvall-Collen P."/>
            <person name="Peters A.F."/>
            <person name="Pommier C."/>
            <person name="Potin P."/>
            <person name="Poulain J."/>
            <person name="Quesneville H."/>
            <person name="Read B."/>
            <person name="Rensing S.A."/>
            <person name="Ritter A."/>
            <person name="Rousvoal S."/>
            <person name="Samanta M."/>
            <person name="Samson G."/>
            <person name="Schroeder D.C."/>
            <person name="Segurens B."/>
            <person name="Strittmatter M."/>
            <person name="Tonon T."/>
            <person name="Tregear J.W."/>
            <person name="Valentin K."/>
            <person name="von Dassow P."/>
            <person name="Yamagishi T."/>
            <person name="Van de Peer Y."/>
            <person name="Wincker P."/>
        </authorList>
    </citation>
    <scope>NUCLEOTIDE SEQUENCE [LARGE SCALE GENOMIC DNA]</scope>
    <source>
        <strain evidence="8">Ec32 / CCAP1310/4</strain>
    </source>
</reference>
<keyword evidence="3 4" id="KW-0819">tRNA processing</keyword>
<dbReference type="Gene3D" id="3.20.20.105">
    <property type="entry name" value="Queuine tRNA-ribosyltransferase-like"/>
    <property type="match status" value="1"/>
</dbReference>
<evidence type="ECO:0000256" key="5">
    <source>
        <dbReference type="SAM" id="MobiDB-lite"/>
    </source>
</evidence>
<dbReference type="AlphaFoldDB" id="D7FNG2"/>
<evidence type="ECO:0000256" key="2">
    <source>
        <dbReference type="ARBA" id="ARBA00022679"/>
    </source>
</evidence>
<dbReference type="InParanoid" id="D7FNG2"/>
<evidence type="ECO:0000256" key="1">
    <source>
        <dbReference type="ARBA" id="ARBA00022676"/>
    </source>
</evidence>
<gene>
    <name evidence="7" type="ORF">Esi_0018_0024</name>
</gene>
<dbReference type="NCBIfam" id="TIGR00449">
    <property type="entry name" value="tgt_general"/>
    <property type="match status" value="2"/>
</dbReference>
<dbReference type="GO" id="GO:0002099">
    <property type="term" value="P:tRNA wobble guanine modification"/>
    <property type="evidence" value="ECO:0007669"/>
    <property type="project" value="TreeGrafter"/>
</dbReference>
<feature type="binding site" evidence="4">
    <location>
        <position position="401"/>
    </location>
    <ligand>
        <name>Zn(2+)</name>
        <dbReference type="ChEBI" id="CHEBI:29105"/>
    </ligand>
</feature>
<sequence length="498" mass="54264">MHRSYPNFSFTVESECQEGTKARTGTVSTPHGLVQTPAFIFCATKAAIKGLSAETMKECGSQIILSNTYHLLVQPGGEMIEKMGGLQKATRWEGPMLTDSGGYQIFSMGHGSVGNEIKGRRGAEGGAEFAPSLVSISEKGARFKSYYDCSIKSLTPERSIEIQRQLGADLVVVLDECTPFHVDKDYTKSSMHRTHRWAMRSLREFIDGDDGTQALYGIIQGGVYPDLRNEAVEFVNKAPFFGIAVGGSLGADKATMHQVVSHTMANVRRDRPVHLLGIGGIADIFHGVRQGVDTFDCVHPTRLGRHGGALVKASFWTREQELEEERANQDAAAEAAAAATAEEEASIGGDTMAAGVGASKRKKRRRSGDVRKKRHPVVPREHVNLLKGRYREDHRVIDEDCGCPTCRGGYTRAYINHLGRAGELLGGMLVSQHNVFFMNELMTSIRTAIAEGRLAEEEDKWLAPGLRARDFHKRAAAEAAAAEAVKAAAGEESGESHH</sequence>
<dbReference type="NCBIfam" id="TIGR00430">
    <property type="entry name" value="Q_tRNA_tgt"/>
    <property type="match status" value="1"/>
</dbReference>
<dbReference type="OrthoDB" id="10249838at2759"/>
<dbReference type="EMBL" id="FN649727">
    <property type="protein sequence ID" value="CBJ25973.1"/>
    <property type="molecule type" value="Genomic_DNA"/>
</dbReference>